<reference evidence="3" key="1">
    <citation type="journal article" date="2012" name="Nat. Biotechnol.">
        <title>Reference genome sequence of the model plant Setaria.</title>
        <authorList>
            <person name="Bennetzen J.L."/>
            <person name="Schmutz J."/>
            <person name="Wang H."/>
            <person name="Percifield R."/>
            <person name="Hawkins J."/>
            <person name="Pontaroli A.C."/>
            <person name="Estep M."/>
            <person name="Feng L."/>
            <person name="Vaughn J.N."/>
            <person name="Grimwood J."/>
            <person name="Jenkins J."/>
            <person name="Barry K."/>
            <person name="Lindquist E."/>
            <person name="Hellsten U."/>
            <person name="Deshpande S."/>
            <person name="Wang X."/>
            <person name="Wu X."/>
            <person name="Mitros T."/>
            <person name="Triplett J."/>
            <person name="Yang X."/>
            <person name="Ye C.Y."/>
            <person name="Mauro-Herrera M."/>
            <person name="Wang L."/>
            <person name="Li P."/>
            <person name="Sharma M."/>
            <person name="Sharma R."/>
            <person name="Ronald P.C."/>
            <person name="Panaud O."/>
            <person name="Kellogg E.A."/>
            <person name="Brutnell T.P."/>
            <person name="Doust A.N."/>
            <person name="Tuskan G.A."/>
            <person name="Rokhsar D."/>
            <person name="Devos K.M."/>
        </authorList>
    </citation>
    <scope>NUCLEOTIDE SEQUENCE [LARGE SCALE GENOMIC DNA]</scope>
    <source>
        <strain evidence="3">cv. Yugu1</strain>
    </source>
</reference>
<dbReference type="EnsemblPlants" id="KQL03496">
    <property type="protein sequence ID" value="KQL03496"/>
    <property type="gene ID" value="SETIT_004483mg"/>
</dbReference>
<evidence type="ECO:0000256" key="1">
    <source>
        <dbReference type="SAM" id="MobiDB-lite"/>
    </source>
</evidence>
<feature type="compositionally biased region" description="Basic and acidic residues" evidence="1">
    <location>
        <begin position="85"/>
        <end position="95"/>
    </location>
</feature>
<evidence type="ECO:0000313" key="3">
    <source>
        <dbReference type="Proteomes" id="UP000004995"/>
    </source>
</evidence>
<dbReference type="Proteomes" id="UP000004995">
    <property type="component" value="Unassembled WGS sequence"/>
</dbReference>
<dbReference type="Gramene" id="KQL03496">
    <property type="protein sequence ID" value="KQL03496"/>
    <property type="gene ID" value="SETIT_004483mg"/>
</dbReference>
<accession>K3XRE1</accession>
<keyword evidence="3" id="KW-1185">Reference proteome</keyword>
<dbReference type="InParanoid" id="K3XRE1"/>
<proteinExistence type="predicted"/>
<name>K3XRE1_SETIT</name>
<protein>
    <submittedName>
        <fullName evidence="2">Uncharacterized protein</fullName>
    </submittedName>
</protein>
<feature type="region of interest" description="Disordered" evidence="1">
    <location>
        <begin position="73"/>
        <end position="95"/>
    </location>
</feature>
<dbReference type="EMBL" id="AGNK02002766">
    <property type="status" value="NOT_ANNOTATED_CDS"/>
    <property type="molecule type" value="Genomic_DNA"/>
</dbReference>
<dbReference type="HOGENOM" id="CLU_2137843_0_0_1"/>
<evidence type="ECO:0000313" key="2">
    <source>
        <dbReference type="EnsemblPlants" id="KQL03496"/>
    </source>
</evidence>
<sequence length="113" mass="12351">MGNLVSQCIGRGVGTRCLVVVQDCNRMRLEEHSGVTKLMINAPGHVVACASDVMRELRPIGLLVSEKKKSRKSMPAGGKVFSVVNDKEDSSEQGKEALCAGKRAQNHYEIQPW</sequence>
<dbReference type="AlphaFoldDB" id="K3XRE1"/>
<reference evidence="2" key="2">
    <citation type="submission" date="2018-08" db="UniProtKB">
        <authorList>
            <consortium name="EnsemblPlants"/>
        </authorList>
    </citation>
    <scope>IDENTIFICATION</scope>
    <source>
        <strain evidence="2">Yugu1</strain>
    </source>
</reference>
<organism evidence="2 3">
    <name type="scientific">Setaria italica</name>
    <name type="common">Foxtail millet</name>
    <name type="synonym">Panicum italicum</name>
    <dbReference type="NCBI Taxonomy" id="4555"/>
    <lineage>
        <taxon>Eukaryota</taxon>
        <taxon>Viridiplantae</taxon>
        <taxon>Streptophyta</taxon>
        <taxon>Embryophyta</taxon>
        <taxon>Tracheophyta</taxon>
        <taxon>Spermatophyta</taxon>
        <taxon>Magnoliopsida</taxon>
        <taxon>Liliopsida</taxon>
        <taxon>Poales</taxon>
        <taxon>Poaceae</taxon>
        <taxon>PACMAD clade</taxon>
        <taxon>Panicoideae</taxon>
        <taxon>Panicodae</taxon>
        <taxon>Paniceae</taxon>
        <taxon>Cenchrinae</taxon>
        <taxon>Setaria</taxon>
    </lineage>
</organism>